<evidence type="ECO:0000313" key="2">
    <source>
        <dbReference type="Proteomes" id="UP001374535"/>
    </source>
</evidence>
<gene>
    <name evidence="1" type="ORF">V8G54_012210</name>
</gene>
<dbReference type="AlphaFoldDB" id="A0AAQ3S3T0"/>
<accession>A0AAQ3S3T0</accession>
<protein>
    <submittedName>
        <fullName evidence="1">Uncharacterized protein</fullName>
    </submittedName>
</protein>
<name>A0AAQ3S3T0_VIGMU</name>
<organism evidence="1 2">
    <name type="scientific">Vigna mungo</name>
    <name type="common">Black gram</name>
    <name type="synonym">Phaseolus mungo</name>
    <dbReference type="NCBI Taxonomy" id="3915"/>
    <lineage>
        <taxon>Eukaryota</taxon>
        <taxon>Viridiplantae</taxon>
        <taxon>Streptophyta</taxon>
        <taxon>Embryophyta</taxon>
        <taxon>Tracheophyta</taxon>
        <taxon>Spermatophyta</taxon>
        <taxon>Magnoliopsida</taxon>
        <taxon>eudicotyledons</taxon>
        <taxon>Gunneridae</taxon>
        <taxon>Pentapetalae</taxon>
        <taxon>rosids</taxon>
        <taxon>fabids</taxon>
        <taxon>Fabales</taxon>
        <taxon>Fabaceae</taxon>
        <taxon>Papilionoideae</taxon>
        <taxon>50 kb inversion clade</taxon>
        <taxon>NPAAA clade</taxon>
        <taxon>indigoferoid/millettioid clade</taxon>
        <taxon>Phaseoleae</taxon>
        <taxon>Vigna</taxon>
    </lineage>
</organism>
<dbReference type="EMBL" id="CP144697">
    <property type="protein sequence ID" value="WVZ14644.1"/>
    <property type="molecule type" value="Genomic_DNA"/>
</dbReference>
<keyword evidence="2" id="KW-1185">Reference proteome</keyword>
<dbReference type="Proteomes" id="UP001374535">
    <property type="component" value="Chromosome 4"/>
</dbReference>
<reference evidence="1 2" key="1">
    <citation type="journal article" date="2023" name="Life. Sci Alliance">
        <title>Evolutionary insights into 3D genome organization and epigenetic landscape of Vigna mungo.</title>
        <authorList>
            <person name="Junaid A."/>
            <person name="Singh B."/>
            <person name="Bhatia S."/>
        </authorList>
    </citation>
    <scope>NUCLEOTIDE SEQUENCE [LARGE SCALE GENOMIC DNA]</scope>
    <source>
        <strain evidence="1">Urdbean</strain>
    </source>
</reference>
<evidence type="ECO:0000313" key="1">
    <source>
        <dbReference type="EMBL" id="WVZ14644.1"/>
    </source>
</evidence>
<proteinExistence type="predicted"/>
<sequence length="123" mass="14276">MTWKENWGKGLKVRRVSLAPSHPANLPLPRNMSVQAWSTRVLRDEVVSVPVTDHVGSFDWNHCRQRRVLSCCRSCKKCTFVSGGFNQSFQCRRSLERTPLRHAELGRTTLALTHFWEEQVVWV</sequence>